<evidence type="ECO:0000256" key="7">
    <source>
        <dbReference type="ARBA" id="ARBA00022723"/>
    </source>
</evidence>
<evidence type="ECO:0000256" key="12">
    <source>
        <dbReference type="ARBA" id="ARBA00023136"/>
    </source>
</evidence>
<dbReference type="PANTHER" id="PTHR24305:SF166">
    <property type="entry name" value="CYTOCHROME P450 12A4, MITOCHONDRIAL-RELATED"/>
    <property type="match status" value="1"/>
</dbReference>
<keyword evidence="11" id="KW-0503">Monooxygenase</keyword>
<evidence type="ECO:0000256" key="6">
    <source>
        <dbReference type="ARBA" id="ARBA00022692"/>
    </source>
</evidence>
<evidence type="ECO:0000313" key="15">
    <source>
        <dbReference type="EMBL" id="KAF7305667.1"/>
    </source>
</evidence>
<organism evidence="15 16">
    <name type="scientific">Mycena chlorophos</name>
    <name type="common">Agaric fungus</name>
    <name type="synonym">Agaricus chlorophos</name>
    <dbReference type="NCBI Taxonomy" id="658473"/>
    <lineage>
        <taxon>Eukaryota</taxon>
        <taxon>Fungi</taxon>
        <taxon>Dikarya</taxon>
        <taxon>Basidiomycota</taxon>
        <taxon>Agaricomycotina</taxon>
        <taxon>Agaricomycetes</taxon>
        <taxon>Agaricomycetidae</taxon>
        <taxon>Agaricales</taxon>
        <taxon>Marasmiineae</taxon>
        <taxon>Mycenaceae</taxon>
        <taxon>Mycena</taxon>
    </lineage>
</organism>
<comment type="cofactor">
    <cofactor evidence="1 13">
        <name>heme</name>
        <dbReference type="ChEBI" id="CHEBI:30413"/>
    </cofactor>
</comment>
<evidence type="ECO:0000256" key="3">
    <source>
        <dbReference type="ARBA" id="ARBA00004721"/>
    </source>
</evidence>
<evidence type="ECO:0000256" key="5">
    <source>
        <dbReference type="ARBA" id="ARBA00022617"/>
    </source>
</evidence>
<comment type="subcellular location">
    <subcellularLocation>
        <location evidence="2">Membrane</location>
    </subcellularLocation>
</comment>
<dbReference type="PRINTS" id="PR00463">
    <property type="entry name" value="EP450I"/>
</dbReference>
<gene>
    <name evidence="15" type="ORF">HMN09_00820400</name>
</gene>
<dbReference type="GO" id="GO:0020037">
    <property type="term" value="F:heme binding"/>
    <property type="evidence" value="ECO:0007669"/>
    <property type="project" value="InterPro"/>
</dbReference>
<protein>
    <recommendedName>
        <fullName evidence="17">Cytochrome P450</fullName>
    </recommendedName>
</protein>
<evidence type="ECO:0000256" key="10">
    <source>
        <dbReference type="ARBA" id="ARBA00023004"/>
    </source>
</evidence>
<comment type="pathway">
    <text evidence="3">Secondary metabolite biosynthesis; terpenoid biosynthesis.</text>
</comment>
<keyword evidence="16" id="KW-1185">Reference proteome</keyword>
<dbReference type="GO" id="GO:0005506">
    <property type="term" value="F:iron ion binding"/>
    <property type="evidence" value="ECO:0007669"/>
    <property type="project" value="InterPro"/>
</dbReference>
<dbReference type="InterPro" id="IPR036396">
    <property type="entry name" value="Cyt_P450_sf"/>
</dbReference>
<accession>A0A8H6SWK7</accession>
<dbReference type="GO" id="GO:0004497">
    <property type="term" value="F:monooxygenase activity"/>
    <property type="evidence" value="ECO:0007669"/>
    <property type="project" value="UniProtKB-KW"/>
</dbReference>
<name>A0A8H6SWK7_MYCCL</name>
<dbReference type="OrthoDB" id="1470350at2759"/>
<evidence type="ECO:0000256" key="13">
    <source>
        <dbReference type="PIRSR" id="PIRSR602401-1"/>
    </source>
</evidence>
<dbReference type="PRINTS" id="PR00385">
    <property type="entry name" value="P450"/>
</dbReference>
<evidence type="ECO:0000256" key="1">
    <source>
        <dbReference type="ARBA" id="ARBA00001971"/>
    </source>
</evidence>
<evidence type="ECO:0000256" key="9">
    <source>
        <dbReference type="ARBA" id="ARBA00023002"/>
    </source>
</evidence>
<keyword evidence="8" id="KW-1133">Transmembrane helix</keyword>
<evidence type="ECO:0000256" key="11">
    <source>
        <dbReference type="ARBA" id="ARBA00023033"/>
    </source>
</evidence>
<evidence type="ECO:0000256" key="4">
    <source>
        <dbReference type="ARBA" id="ARBA00010617"/>
    </source>
</evidence>
<keyword evidence="6" id="KW-0812">Transmembrane</keyword>
<evidence type="ECO:0000256" key="2">
    <source>
        <dbReference type="ARBA" id="ARBA00004370"/>
    </source>
</evidence>
<reference evidence="15" key="1">
    <citation type="submission" date="2020-05" db="EMBL/GenBank/DDBJ databases">
        <title>Mycena genomes resolve the evolution of fungal bioluminescence.</title>
        <authorList>
            <person name="Tsai I.J."/>
        </authorList>
    </citation>
    <scope>NUCLEOTIDE SEQUENCE</scope>
    <source>
        <strain evidence="15">110903Hualien_Pintung</strain>
    </source>
</reference>
<dbReference type="PANTHER" id="PTHR24305">
    <property type="entry name" value="CYTOCHROME P450"/>
    <property type="match status" value="1"/>
</dbReference>
<proteinExistence type="inferred from homology"/>
<evidence type="ECO:0000256" key="14">
    <source>
        <dbReference type="SAM" id="MobiDB-lite"/>
    </source>
</evidence>
<dbReference type="GO" id="GO:0016705">
    <property type="term" value="F:oxidoreductase activity, acting on paired donors, with incorporation or reduction of molecular oxygen"/>
    <property type="evidence" value="ECO:0007669"/>
    <property type="project" value="InterPro"/>
</dbReference>
<dbReference type="SUPFAM" id="SSF48264">
    <property type="entry name" value="Cytochrome P450"/>
    <property type="match status" value="1"/>
</dbReference>
<dbReference type="AlphaFoldDB" id="A0A8H6SWK7"/>
<keyword evidence="5 13" id="KW-0349">Heme</keyword>
<dbReference type="EMBL" id="JACAZE010000010">
    <property type="protein sequence ID" value="KAF7305667.1"/>
    <property type="molecule type" value="Genomic_DNA"/>
</dbReference>
<dbReference type="Pfam" id="PF00067">
    <property type="entry name" value="p450"/>
    <property type="match status" value="1"/>
</dbReference>
<feature type="binding site" description="axial binding residue" evidence="13">
    <location>
        <position position="492"/>
    </location>
    <ligand>
        <name>heme</name>
        <dbReference type="ChEBI" id="CHEBI:30413"/>
    </ligand>
    <ligandPart>
        <name>Fe</name>
        <dbReference type="ChEBI" id="CHEBI:18248"/>
    </ligandPart>
</feature>
<keyword evidence="10 13" id="KW-0408">Iron</keyword>
<dbReference type="InterPro" id="IPR001128">
    <property type="entry name" value="Cyt_P450"/>
</dbReference>
<keyword evidence="9" id="KW-0560">Oxidoreductase</keyword>
<feature type="region of interest" description="Disordered" evidence="14">
    <location>
        <begin position="1"/>
        <end position="20"/>
    </location>
</feature>
<dbReference type="Gene3D" id="1.10.630.10">
    <property type="entry name" value="Cytochrome P450"/>
    <property type="match status" value="1"/>
</dbReference>
<comment type="caution">
    <text evidence="15">The sequence shown here is derived from an EMBL/GenBank/DDBJ whole genome shotgun (WGS) entry which is preliminary data.</text>
</comment>
<dbReference type="InterPro" id="IPR002401">
    <property type="entry name" value="Cyt_P450_E_grp-I"/>
</dbReference>
<evidence type="ECO:0000313" key="16">
    <source>
        <dbReference type="Proteomes" id="UP000613580"/>
    </source>
</evidence>
<evidence type="ECO:0008006" key="17">
    <source>
        <dbReference type="Google" id="ProtNLM"/>
    </source>
</evidence>
<evidence type="ECO:0000256" key="8">
    <source>
        <dbReference type="ARBA" id="ARBA00022989"/>
    </source>
</evidence>
<keyword evidence="7 13" id="KW-0479">Metal-binding</keyword>
<dbReference type="InterPro" id="IPR050121">
    <property type="entry name" value="Cytochrome_P450_monoxygenase"/>
</dbReference>
<dbReference type="Proteomes" id="UP000613580">
    <property type="component" value="Unassembled WGS sequence"/>
</dbReference>
<comment type="similarity">
    <text evidence="4">Belongs to the cytochrome P450 family.</text>
</comment>
<sequence length="563" mass="62758">MEALFSSLPSLPDFSSSSGSSQLVVPVAATAGLYVALAIIRRVWAYYRSPLRTMPSPPKGTFFLGNVQELMDDFETTNRWRRQYGHIFKFQSLMRAPHIHVQDIKAINHMINNMPIYQKAPFGLYNSERTLGQGLLAVENEGHKRQRKILNQAFAPSQIRLLTETFLGISFQCRDMWLAQFAKEPSSEYQVIDIFDWFRKLTLDVIGQAGFGYEMDALEVKGEPNELNDVLTKIFHAPHSRMLMGLMILQAMVPPFRLIPFPGTEVFTECKNETFRIGGEILQRAKDTLFSSGESRVEVGSKRSVLSLLLRANVNPEIPLNQRLTDDEVIAQIPTLIVAGHESTSSAVSWAVSFLAANPAMQDKLRAELQGLSDHPSMDELNNAEYLEQVVRETLRMHPSLVFTQRMAMSEDVMPLGKPYVDVNGVSHDSIHVSPGQMIHIPLLAVNNDPEIWGPDAGVFKPERWDKTPEAVNAIPGVWANTLAFFGGPHACIGYRFALAEIKSILFVMLRTFEFSHVNPQAGPNGGMACKAAMIPGGSMLQHPMDLNAPEKGSCLPVKVKLL</sequence>
<dbReference type="GO" id="GO:0016020">
    <property type="term" value="C:membrane"/>
    <property type="evidence" value="ECO:0007669"/>
    <property type="project" value="UniProtKB-SubCell"/>
</dbReference>
<keyword evidence="12" id="KW-0472">Membrane</keyword>